<dbReference type="InterPro" id="IPR007110">
    <property type="entry name" value="Ig-like_dom"/>
</dbReference>
<dbReference type="InterPro" id="IPR003598">
    <property type="entry name" value="Ig_sub2"/>
</dbReference>
<accession>A0ABD0X323</accession>
<keyword evidence="2" id="KW-1015">Disulfide bond</keyword>
<feature type="chain" id="PRO_5044755914" description="Ig-like domain-containing protein" evidence="3">
    <location>
        <begin position="22"/>
        <end position="526"/>
    </location>
</feature>
<dbReference type="SMART" id="SM00408">
    <property type="entry name" value="IGc2"/>
    <property type="match status" value="5"/>
</dbReference>
<comment type="caution">
    <text evidence="5">The sequence shown here is derived from an EMBL/GenBank/DDBJ whole genome shotgun (WGS) entry which is preliminary data.</text>
</comment>
<dbReference type="PROSITE" id="PS50835">
    <property type="entry name" value="IG_LIKE"/>
    <property type="match status" value="5"/>
</dbReference>
<feature type="domain" description="Ig-like" evidence="4">
    <location>
        <begin position="61"/>
        <end position="151"/>
    </location>
</feature>
<dbReference type="Proteomes" id="UP001557470">
    <property type="component" value="Unassembled WGS sequence"/>
</dbReference>
<sequence length="526" mass="58592">MEHTWLCLLIWQTTLITSGLFEVPPKATLDVALNPVHPGETDAPTSSSISESVKLTVEALPIATLTVDLNPVYPGETVTLTCSVESDINWIYKWNKDSNDTSVIQSNRHNITGPTLTISSVEESDQGLYWCHGERGDRPTSSSISDPVRLTVKALPTATLTVNPNPVYAGEEVTLKCSAGSYSDWTEYEWYRGINEDTVVNLDYRTGDTLTISSDTVGNYGYYKCRGIRGSRPEYSSFSNIVRINVNALPTVTLKSLNPNPVFTREKVTLTCSAGSVSWTEYVWYKDNTDNINILSQYKGPTLTIISTSLSDKGSYRCRGKQYSRPKYSSLSNEVIINVNALPTVTLTVNANPVYAGEKVTLTCSAEFYRDWIEYEWYKWNTYNINILSQYKGATLTIISTSLSDKGSYRCRGKQYLRPNYSSFSNEVTITVNALPTATLTVNPNPVYAGEKVTLTCSAGSGSWTEYEWYKDNTDNRNILSQYKGPTLTISSTSVSDKGSYRCRGKQYLRPKYSSFSNEVTINVNG</sequence>
<feature type="non-terminal residue" evidence="5">
    <location>
        <position position="526"/>
    </location>
</feature>
<feature type="domain" description="Ig-like" evidence="4">
    <location>
        <begin position="436"/>
        <end position="523"/>
    </location>
</feature>
<dbReference type="Pfam" id="PF13927">
    <property type="entry name" value="Ig_3"/>
    <property type="match status" value="4"/>
</dbReference>
<dbReference type="InterPro" id="IPR003599">
    <property type="entry name" value="Ig_sub"/>
</dbReference>
<name>A0ABD0X323_UMBPY</name>
<dbReference type="Gene3D" id="2.60.40.10">
    <property type="entry name" value="Immunoglobulins"/>
    <property type="match status" value="5"/>
</dbReference>
<dbReference type="InterPro" id="IPR036179">
    <property type="entry name" value="Ig-like_dom_sf"/>
</dbReference>
<protein>
    <recommendedName>
        <fullName evidence="4">Ig-like domain-containing protein</fullName>
    </recommendedName>
</protein>
<dbReference type="InterPro" id="IPR013783">
    <property type="entry name" value="Ig-like_fold"/>
</dbReference>
<dbReference type="SMART" id="SM00409">
    <property type="entry name" value="IG"/>
    <property type="match status" value="5"/>
</dbReference>
<dbReference type="Pfam" id="PF13895">
    <property type="entry name" value="Ig_2"/>
    <property type="match status" value="1"/>
</dbReference>
<dbReference type="EMBL" id="JAGEUA010000004">
    <property type="protein sequence ID" value="KAL0985629.1"/>
    <property type="molecule type" value="Genomic_DNA"/>
</dbReference>
<keyword evidence="1 3" id="KW-0732">Signal</keyword>
<feature type="domain" description="Ig-like" evidence="4">
    <location>
        <begin position="156"/>
        <end position="226"/>
    </location>
</feature>
<evidence type="ECO:0000259" key="4">
    <source>
        <dbReference type="PROSITE" id="PS50835"/>
    </source>
</evidence>
<proteinExistence type="predicted"/>
<evidence type="ECO:0000313" key="6">
    <source>
        <dbReference type="Proteomes" id="UP001557470"/>
    </source>
</evidence>
<gene>
    <name evidence="5" type="ORF">UPYG_G00159690</name>
</gene>
<feature type="domain" description="Ig-like" evidence="4">
    <location>
        <begin position="343"/>
        <end position="431"/>
    </location>
</feature>
<dbReference type="SUPFAM" id="SSF48726">
    <property type="entry name" value="Immunoglobulin"/>
    <property type="match status" value="5"/>
</dbReference>
<dbReference type="PANTHER" id="PTHR11481:SF64">
    <property type="entry name" value="FC RECEPTOR-LIKE PROTEIN 4"/>
    <property type="match status" value="1"/>
</dbReference>
<dbReference type="PANTHER" id="PTHR11481">
    <property type="entry name" value="IMMUNOGLOBULIN FC RECEPTOR"/>
    <property type="match status" value="1"/>
</dbReference>
<reference evidence="5 6" key="1">
    <citation type="submission" date="2024-06" db="EMBL/GenBank/DDBJ databases">
        <authorList>
            <person name="Pan Q."/>
            <person name="Wen M."/>
            <person name="Jouanno E."/>
            <person name="Zahm M."/>
            <person name="Klopp C."/>
            <person name="Cabau C."/>
            <person name="Louis A."/>
            <person name="Berthelot C."/>
            <person name="Parey E."/>
            <person name="Roest Crollius H."/>
            <person name="Montfort J."/>
            <person name="Robinson-Rechavi M."/>
            <person name="Bouchez O."/>
            <person name="Lampietro C."/>
            <person name="Lopez Roques C."/>
            <person name="Donnadieu C."/>
            <person name="Postlethwait J."/>
            <person name="Bobe J."/>
            <person name="Verreycken H."/>
            <person name="Guiguen Y."/>
        </authorList>
    </citation>
    <scope>NUCLEOTIDE SEQUENCE [LARGE SCALE GENOMIC DNA]</scope>
    <source>
        <strain evidence="5">Up_M1</strain>
        <tissue evidence="5">Testis</tissue>
    </source>
</reference>
<feature type="signal peptide" evidence="3">
    <location>
        <begin position="1"/>
        <end position="21"/>
    </location>
</feature>
<dbReference type="CDD" id="cd00096">
    <property type="entry name" value="Ig"/>
    <property type="match status" value="1"/>
</dbReference>
<dbReference type="AlphaFoldDB" id="A0ABD0X323"/>
<evidence type="ECO:0000313" key="5">
    <source>
        <dbReference type="EMBL" id="KAL0985629.1"/>
    </source>
</evidence>
<keyword evidence="6" id="KW-1185">Reference proteome</keyword>
<dbReference type="InterPro" id="IPR050488">
    <property type="entry name" value="Ig_Fc_receptor"/>
</dbReference>
<evidence type="ECO:0000256" key="2">
    <source>
        <dbReference type="ARBA" id="ARBA00023157"/>
    </source>
</evidence>
<evidence type="ECO:0000256" key="1">
    <source>
        <dbReference type="ARBA" id="ARBA00022729"/>
    </source>
</evidence>
<feature type="domain" description="Ig-like" evidence="4">
    <location>
        <begin position="250"/>
        <end position="338"/>
    </location>
</feature>
<organism evidence="5 6">
    <name type="scientific">Umbra pygmaea</name>
    <name type="common">Eastern mudminnow</name>
    <dbReference type="NCBI Taxonomy" id="75934"/>
    <lineage>
        <taxon>Eukaryota</taxon>
        <taxon>Metazoa</taxon>
        <taxon>Chordata</taxon>
        <taxon>Craniata</taxon>
        <taxon>Vertebrata</taxon>
        <taxon>Euteleostomi</taxon>
        <taxon>Actinopterygii</taxon>
        <taxon>Neopterygii</taxon>
        <taxon>Teleostei</taxon>
        <taxon>Protacanthopterygii</taxon>
        <taxon>Esociformes</taxon>
        <taxon>Umbridae</taxon>
        <taxon>Umbra</taxon>
    </lineage>
</organism>
<evidence type="ECO:0000256" key="3">
    <source>
        <dbReference type="SAM" id="SignalP"/>
    </source>
</evidence>